<evidence type="ECO:0000313" key="2">
    <source>
        <dbReference type="EMBL" id="NER27172.1"/>
    </source>
</evidence>
<feature type="transmembrane region" description="Helical" evidence="1">
    <location>
        <begin position="108"/>
        <end position="127"/>
    </location>
</feature>
<keyword evidence="1" id="KW-1133">Transmembrane helix</keyword>
<feature type="transmembrane region" description="Helical" evidence="1">
    <location>
        <begin position="162"/>
        <end position="182"/>
    </location>
</feature>
<name>A0A6B3N9A5_9CYAN</name>
<dbReference type="InterPro" id="IPR021788">
    <property type="entry name" value="CPP1-like"/>
</dbReference>
<dbReference type="Pfam" id="PF11833">
    <property type="entry name" value="CPP1-like"/>
    <property type="match status" value="1"/>
</dbReference>
<comment type="caution">
    <text evidence="2">The sequence shown here is derived from an EMBL/GenBank/DDBJ whole genome shotgun (WGS) entry which is preliminary data.</text>
</comment>
<dbReference type="EMBL" id="JAAHFQ010000078">
    <property type="protein sequence ID" value="NER27172.1"/>
    <property type="molecule type" value="Genomic_DNA"/>
</dbReference>
<protein>
    <submittedName>
        <fullName evidence="2">Molecular chaperone DnaJ</fullName>
    </submittedName>
</protein>
<dbReference type="PANTHER" id="PTHR33372:SF2">
    <property type="entry name" value="PROTEIN CHAPERONE-LIKE PROTEIN OF POR1, CHLOROPLASTIC"/>
    <property type="match status" value="1"/>
</dbReference>
<feature type="transmembrane region" description="Helical" evidence="1">
    <location>
        <begin position="194"/>
        <end position="212"/>
    </location>
</feature>
<feature type="transmembrane region" description="Helical" evidence="1">
    <location>
        <begin position="133"/>
        <end position="150"/>
    </location>
</feature>
<keyword evidence="1" id="KW-0472">Membrane</keyword>
<evidence type="ECO:0000256" key="1">
    <source>
        <dbReference type="SAM" id="Phobius"/>
    </source>
</evidence>
<proteinExistence type="predicted"/>
<dbReference type="PANTHER" id="PTHR33372">
    <property type="match status" value="1"/>
</dbReference>
<dbReference type="AlphaFoldDB" id="A0A6B3N9A5"/>
<reference evidence="2" key="1">
    <citation type="submission" date="2019-11" db="EMBL/GenBank/DDBJ databases">
        <title>Genomic insights into an expanded diversity of filamentous marine cyanobacteria reveals the extraordinary biosynthetic potential of Moorea and Okeania.</title>
        <authorList>
            <person name="Ferreira Leao T."/>
            <person name="Wang M."/>
            <person name="Moss N."/>
            <person name="Da Silva R."/>
            <person name="Sanders J."/>
            <person name="Nurk S."/>
            <person name="Gurevich A."/>
            <person name="Humphrey G."/>
            <person name="Reher R."/>
            <person name="Zhu Q."/>
            <person name="Belda-Ferre P."/>
            <person name="Glukhov E."/>
            <person name="Rex R."/>
            <person name="Dorrestein P.C."/>
            <person name="Knight R."/>
            <person name="Pevzner P."/>
            <person name="Gerwick W.H."/>
            <person name="Gerwick L."/>
        </authorList>
    </citation>
    <scope>NUCLEOTIDE SEQUENCE</scope>
    <source>
        <strain evidence="2">SIO1C4</strain>
    </source>
</reference>
<accession>A0A6B3N9A5</accession>
<sequence>MSDQNPYEKLGVKEDATFDEIQDAKGRLMEQHRGDQKLLETVETAYDAIIMDRLRMRQEGKIKVPERIRFPERENVSSQAPPSFNPASVENSPAWLQRMLDTPTTGDLILPGVCFLLLAAMTVFYGTQSGSDSALPVVVALGFGCNIYFLNRKEQQFGRAVLLTLAGLLVGVGLGTVVGSFIETPLYNLGWTTEQFATLVTFFLLWLISSFLR</sequence>
<gene>
    <name evidence="2" type="ORF">F6J89_05915</name>
</gene>
<keyword evidence="1" id="KW-0812">Transmembrane</keyword>
<organism evidence="2">
    <name type="scientific">Symploca sp. SIO1C4</name>
    <dbReference type="NCBI Taxonomy" id="2607765"/>
    <lineage>
        <taxon>Bacteria</taxon>
        <taxon>Bacillati</taxon>
        <taxon>Cyanobacteriota</taxon>
        <taxon>Cyanophyceae</taxon>
        <taxon>Coleofasciculales</taxon>
        <taxon>Coleofasciculaceae</taxon>
        <taxon>Symploca</taxon>
    </lineage>
</organism>